<evidence type="ECO:0000259" key="2">
    <source>
        <dbReference type="Pfam" id="PF25569"/>
    </source>
</evidence>
<feature type="region of interest" description="Disordered" evidence="1">
    <location>
        <begin position="1741"/>
        <end position="1761"/>
    </location>
</feature>
<feature type="region of interest" description="Disordered" evidence="1">
    <location>
        <begin position="1701"/>
        <end position="1728"/>
    </location>
</feature>
<feature type="compositionally biased region" description="Polar residues" evidence="1">
    <location>
        <begin position="1714"/>
        <end position="1728"/>
    </location>
</feature>
<feature type="domain" description="ZFYVE26-like TPR repeats" evidence="2">
    <location>
        <begin position="2392"/>
        <end position="2511"/>
    </location>
</feature>
<feature type="region of interest" description="Disordered" evidence="1">
    <location>
        <begin position="1285"/>
        <end position="1318"/>
    </location>
</feature>
<gene>
    <name evidence="3" type="ORF">Fot_14015</name>
</gene>
<feature type="region of interest" description="Disordered" evidence="1">
    <location>
        <begin position="1898"/>
        <end position="1931"/>
    </location>
</feature>
<evidence type="ECO:0000313" key="3">
    <source>
        <dbReference type="EMBL" id="KAL2544782.1"/>
    </source>
</evidence>
<keyword evidence="4" id="KW-1185">Reference proteome</keyword>
<feature type="compositionally biased region" description="Acidic residues" evidence="1">
    <location>
        <begin position="1307"/>
        <end position="1317"/>
    </location>
</feature>
<organism evidence="3 4">
    <name type="scientific">Forsythia ovata</name>
    <dbReference type="NCBI Taxonomy" id="205694"/>
    <lineage>
        <taxon>Eukaryota</taxon>
        <taxon>Viridiplantae</taxon>
        <taxon>Streptophyta</taxon>
        <taxon>Embryophyta</taxon>
        <taxon>Tracheophyta</taxon>
        <taxon>Spermatophyta</taxon>
        <taxon>Magnoliopsida</taxon>
        <taxon>eudicotyledons</taxon>
        <taxon>Gunneridae</taxon>
        <taxon>Pentapetalae</taxon>
        <taxon>asterids</taxon>
        <taxon>lamiids</taxon>
        <taxon>Lamiales</taxon>
        <taxon>Oleaceae</taxon>
        <taxon>Forsythieae</taxon>
        <taxon>Forsythia</taxon>
    </lineage>
</organism>
<dbReference type="Proteomes" id="UP001604277">
    <property type="component" value="Unassembled WGS sequence"/>
</dbReference>
<evidence type="ECO:0000313" key="4">
    <source>
        <dbReference type="Proteomes" id="UP001604277"/>
    </source>
</evidence>
<feature type="compositionally biased region" description="Basic and acidic residues" evidence="1">
    <location>
        <begin position="1286"/>
        <end position="1306"/>
    </location>
</feature>
<dbReference type="Pfam" id="PF25569">
    <property type="entry name" value="TPR_ZFYVE26"/>
    <property type="match status" value="1"/>
</dbReference>
<proteinExistence type="predicted"/>
<feature type="region of interest" description="Disordered" evidence="1">
    <location>
        <begin position="2090"/>
        <end position="2113"/>
    </location>
</feature>
<comment type="caution">
    <text evidence="3">The sequence shown here is derived from an EMBL/GenBank/DDBJ whole genome shotgun (WGS) entry which is preliminary data.</text>
</comment>
<accession>A0ABD1W547</accession>
<evidence type="ECO:0000256" key="1">
    <source>
        <dbReference type="SAM" id="MobiDB-lite"/>
    </source>
</evidence>
<dbReference type="InterPro" id="IPR057946">
    <property type="entry name" value="TPR_ZFYVE26"/>
</dbReference>
<feature type="compositionally biased region" description="Low complexity" evidence="1">
    <location>
        <begin position="1917"/>
        <end position="1930"/>
    </location>
</feature>
<sequence length="2514" mass="280816">MEDKDTELLCKVTANHLFLAQFEPFRATVRSLRARNPDLARAIIQTIVSRGGQLGNAGSDSDSNSGRILWSDSCPSPAVLTFLCTLELLEFPDATSQLWSFDDNSLKLRAEFLLYAHTVSARVLGGLKDGVNLEENENFDEGITTNEELRVLQGFLEVGLSRLKPDLIELEENREENEGFLGGFSEEEILGLRGVVLKNSDIFDVLCGNIEKQVGRMENEDSGLAIALRTDMRRREEEERMLRLIQKCVQVAHLDAMRECLEADDEDGAVSHIRFLHLDHGVEEAEYSMVLQDLLKKVSSGKADYGDTWLAMRTKVLLVYAEALSSHCPRLAQMIQVIQDKLLSEDIEVYNASENNQIPLPLQRLLNIFAELMPATTSKETPLSLKIATASCMRDMYHYARVRGLHALECVIDTALSLVQREKLQEACEVLSLFPWLQPLVAALGWDLLSGKTLLRRKLMQLLWTSKSQVLRLEESSLYGNKTDEAFCIEHLCDSLCYQLDVASFVACVNSGRPWNLKSSVLLSGKEITEQGDENVQWDPFVENFVLERLSFQSPLRVIFDLVPSIKFQDAIELLSMQPITSTLSAWKRMQDIELMHMRYALESGVLALGAMENSATDGAGDQQMALRHLKDLTNHLDAITNIPRKIFMVNIIISLLHMDNLRLDLTSYDPSRRSTESFDIHSGEQADATTHEGGNKMVVSLIGQVLNILRQQLPLSLSDLDNALADHTSAGGKQALEWTILRAKKFIEDWEWRLSILQRLLPLSERQWRWKEALTVLRAAPSKLLNLCMQRAKFDLGEEAIHRFSLPPEDKATLELAEWVDGAFTKASVEDAVSRAADGTFAVQEVDFLSLRSQLGHLAAILLCIDVAAASAKIPNMSLKLLNQAQVMLSEIYPGSSPKIGSAYWDQILEVTIISVVKRVLKRLHELLEQDNLPALQDILSGEMILPLSREFHRQGNRERTLVLLHQMIDDAHRGKRQFLSGKLHNLARAIADEETERDQTRGSVPYSDRRGLPSYDKNGVLGLGLRTSKQSSLISPADENNVKSASYDVKDSEMRLFGPFSSKITTYLSQFILHIAAIGDIVDGTDTTHDFNYFSLVYEWPKDLLTRLVFERDSTDAAGKVAEIMSADFVHEVISSCVPPVYPPRSGRGWACIPVIPTLPNSYPESKVFSPTSREAKPKIYFRSSATPGVPLYPLKLDIVKHLVKLSAVRAILACVFGSTILYSGSDPAISSSLNDGSQLPPDADRFFYEFALDQSERFPTLNRWIQMQTNLHRVSEFAVMSENRADEGKDKSEAKTAMKRFRDDDSDTESEVDDVAVSHSISTPLPELKDQGNVASDPWLESPKSDIAEHDKTIFLSFDWENEGPYEIAVERLIDEGKLMDALALSDRFLRNGASDRLLQLLIISGEESAFYGQQGYSGFPIWSNSWQYCLRLRDKQLAAGLALKYLHRWGLEAALDVLTMCSCHLSDGDPLKIEVIERRQALLRYKRILGANDHYNSWQEVETDCKEDPEGLALRLAEKGAVSAALEVAESAGLSIELRRELQGRQLVKLLTADPLNGGGPAEASRFLSSLRDSDDALPVAMSAMQLLPNLRSKQLLVHFFLKRKDSNLSEVDVSRLNSWALGLRVLAALPLPWQQRCSSLHEHPLLILEVLLMRKQLQSASLILKEFPSLRENSMILAYAAKAIAISISSPIRDSRISVSGPRAKQKMKASTPTRSSFTSSLSNLQKEARRAFSWTPRNAGDKSVPKESYRKRKSSGLPQSDKVAWEAMAGIQEDRVSLFIADGQERLPSISISAEWMLTGDPKKDEVVRSSHRYESAPDIILFKALLSLCSDESLAGKGALDLCISQMKNVLSSQQLRENASMETIGRAYHATETFVQGLLFAKSQLRKLSGTSDLSSNSEKGRDADDASSDAGSSSVGSQSTDELSEALSQVDIWLGRAELLQSLLGSGIAASLDDIADKRSSEHLRDRLIQEERYSMAVYTCKKCKIEVFPVWNSWGHALIRMEHYAQARVKFKQALQLHKGDPAPVILEIINTIEGGPPVDVSSVRSMYEHLARSAPAVLDDPLSADSYLNVLYMPSTFPRSERSRRSQEAADDNSMNNLDLEDGPRSNLDSIRYLECVNYLQEYARPHLLSFLFKHGHYEEACSLFFPVNSAPPPPQPSLVGVVTSSSSPQRPDPLATDYGTIDDLCDLCVGYGAMPVLEEVLSSRISVLHDQSMNQYTAAALARICLYCETHKHFNYLYKFQVIKKDHVAAGLCCIQLFMNSASQEEALKHLERAKTHFDEGLSARSKVGDSTKLVTKGIRGKSASEKLTEEGLVKFSARVAIQMDVVRCFSDAEGPQWKHSLFGNPQDPETFRRRCEIAETLVEKNFDLAFQIIYQFNLPAVDIYAGVASSLAERKKGGQLTEFFRNIKGTIDDDDWDQVLGAAINVYANKHKERPDRLINMLTSNHRKVLACVVCGRLKSAFQIASKSGSVADVQYVAHQALHANALPVLDMCKQWLAQYM</sequence>
<name>A0ABD1W547_9LAMI</name>
<feature type="compositionally biased region" description="Basic and acidic residues" evidence="1">
    <location>
        <begin position="1745"/>
        <end position="1754"/>
    </location>
</feature>
<reference evidence="4" key="1">
    <citation type="submission" date="2024-07" db="EMBL/GenBank/DDBJ databases">
        <title>Two chromosome-level genome assemblies of Korean endemic species Abeliophyllum distichum and Forsythia ovata (Oleaceae).</title>
        <authorList>
            <person name="Jang H."/>
        </authorList>
    </citation>
    <scope>NUCLEOTIDE SEQUENCE [LARGE SCALE GENOMIC DNA]</scope>
</reference>
<dbReference type="PANTHER" id="PTHR35478:SF1">
    <property type="entry name" value="ZINC FINGER FYVE DOMAIN-CONTAINING PROTEIN 26"/>
    <property type="match status" value="1"/>
</dbReference>
<dbReference type="PANTHER" id="PTHR35478">
    <property type="entry name" value="ZINC FINGER FYVE DOMAIN PROTEIN"/>
    <property type="match status" value="1"/>
</dbReference>
<dbReference type="EMBL" id="JBFOLJ010000004">
    <property type="protein sequence ID" value="KAL2544782.1"/>
    <property type="molecule type" value="Genomic_DNA"/>
</dbReference>
<feature type="compositionally biased region" description="Basic and acidic residues" evidence="1">
    <location>
        <begin position="2090"/>
        <end position="2099"/>
    </location>
</feature>
<protein>
    <recommendedName>
        <fullName evidence="2">ZFYVE26-like TPR repeats domain-containing protein</fullName>
    </recommendedName>
</protein>